<dbReference type="SMART" id="SM00248">
    <property type="entry name" value="ANK"/>
    <property type="match status" value="3"/>
</dbReference>
<organism evidence="3">
    <name type="scientific">mine drainage metagenome</name>
    <dbReference type="NCBI Taxonomy" id="410659"/>
    <lineage>
        <taxon>unclassified sequences</taxon>
        <taxon>metagenomes</taxon>
        <taxon>ecological metagenomes</taxon>
    </lineage>
</organism>
<dbReference type="InterPro" id="IPR029787">
    <property type="entry name" value="Nucleotide_cyclase"/>
</dbReference>
<dbReference type="PROSITE" id="PS50088">
    <property type="entry name" value="ANK_REPEAT"/>
    <property type="match status" value="1"/>
</dbReference>
<dbReference type="InterPro" id="IPR002110">
    <property type="entry name" value="Ankyrin_rpt"/>
</dbReference>
<protein>
    <submittedName>
        <fullName evidence="3">Adenylate cyclase 1</fullName>
        <ecNumber evidence="3">4.6.1.1</ecNumber>
    </submittedName>
</protein>
<dbReference type="EMBL" id="MLJW01000154">
    <property type="protein sequence ID" value="OIQ96110.1"/>
    <property type="molecule type" value="Genomic_DNA"/>
</dbReference>
<name>A0A1J5RJ62_9ZZZZ</name>
<dbReference type="GO" id="GO:0004016">
    <property type="term" value="F:adenylate cyclase activity"/>
    <property type="evidence" value="ECO:0007669"/>
    <property type="project" value="UniProtKB-EC"/>
</dbReference>
<evidence type="ECO:0000313" key="3">
    <source>
        <dbReference type="EMBL" id="OIQ96110.1"/>
    </source>
</evidence>
<dbReference type="EC" id="4.6.1.1" evidence="3"/>
<dbReference type="PANTHER" id="PTHR43081:SF19">
    <property type="entry name" value="PH-SENSITIVE ADENYLATE CYCLASE RV1264"/>
    <property type="match status" value="1"/>
</dbReference>
<feature type="transmembrane region" description="Helical" evidence="1">
    <location>
        <begin position="82"/>
        <end position="101"/>
    </location>
</feature>
<dbReference type="GO" id="GO:0006171">
    <property type="term" value="P:cAMP biosynthetic process"/>
    <property type="evidence" value="ECO:0007669"/>
    <property type="project" value="TreeGrafter"/>
</dbReference>
<dbReference type="InterPro" id="IPR050697">
    <property type="entry name" value="Adenylyl/Guanylyl_Cyclase_3/4"/>
</dbReference>
<dbReference type="CDD" id="cd07302">
    <property type="entry name" value="CHD"/>
    <property type="match status" value="1"/>
</dbReference>
<dbReference type="Pfam" id="PF12796">
    <property type="entry name" value="Ank_2"/>
    <property type="match status" value="1"/>
</dbReference>
<keyword evidence="1" id="KW-1133">Transmembrane helix</keyword>
<dbReference type="PROSITE" id="PS50297">
    <property type="entry name" value="ANK_REP_REGION"/>
    <property type="match status" value="1"/>
</dbReference>
<dbReference type="Gene3D" id="1.25.40.20">
    <property type="entry name" value="Ankyrin repeat-containing domain"/>
    <property type="match status" value="1"/>
</dbReference>
<dbReference type="Gene3D" id="3.30.70.1230">
    <property type="entry name" value="Nucleotide cyclase"/>
    <property type="match status" value="1"/>
</dbReference>
<dbReference type="GO" id="GO:0035556">
    <property type="term" value="P:intracellular signal transduction"/>
    <property type="evidence" value="ECO:0007669"/>
    <property type="project" value="InterPro"/>
</dbReference>
<dbReference type="AlphaFoldDB" id="A0A1J5RJ62"/>
<dbReference type="Pfam" id="PF00211">
    <property type="entry name" value="Guanylate_cyc"/>
    <property type="match status" value="1"/>
</dbReference>
<accession>A0A1J5RJ62</accession>
<comment type="caution">
    <text evidence="3">The sequence shown here is derived from an EMBL/GenBank/DDBJ whole genome shotgun (WGS) entry which is preliminary data.</text>
</comment>
<keyword evidence="1" id="KW-0472">Membrane</keyword>
<gene>
    <name evidence="3" type="primary">cyaA_21</name>
    <name evidence="3" type="ORF">GALL_218640</name>
</gene>
<dbReference type="SUPFAM" id="SSF48403">
    <property type="entry name" value="Ankyrin repeat"/>
    <property type="match status" value="1"/>
</dbReference>
<dbReference type="InterPro" id="IPR036770">
    <property type="entry name" value="Ankyrin_rpt-contain_sf"/>
</dbReference>
<reference evidence="3" key="1">
    <citation type="submission" date="2016-10" db="EMBL/GenBank/DDBJ databases">
        <title>Sequence of Gallionella enrichment culture.</title>
        <authorList>
            <person name="Poehlein A."/>
            <person name="Muehling M."/>
            <person name="Daniel R."/>
        </authorList>
    </citation>
    <scope>NUCLEOTIDE SEQUENCE</scope>
</reference>
<dbReference type="SMART" id="SM00044">
    <property type="entry name" value="CYCc"/>
    <property type="match status" value="1"/>
</dbReference>
<evidence type="ECO:0000256" key="1">
    <source>
        <dbReference type="SAM" id="Phobius"/>
    </source>
</evidence>
<evidence type="ECO:0000259" key="2">
    <source>
        <dbReference type="PROSITE" id="PS50125"/>
    </source>
</evidence>
<keyword evidence="3" id="KW-0456">Lyase</keyword>
<dbReference type="InterPro" id="IPR001054">
    <property type="entry name" value="A/G_cyclase"/>
</dbReference>
<feature type="domain" description="Guanylate cyclase" evidence="2">
    <location>
        <begin position="237"/>
        <end position="350"/>
    </location>
</feature>
<dbReference type="PROSITE" id="PS50125">
    <property type="entry name" value="GUANYLATE_CYCLASE_2"/>
    <property type="match status" value="1"/>
</dbReference>
<proteinExistence type="predicted"/>
<feature type="transmembrane region" description="Helical" evidence="1">
    <location>
        <begin position="38"/>
        <end position="70"/>
    </location>
</feature>
<sequence>MQINIKNREVVILLVVSLMAFTANLPDGAIGHLVDRNLLLATLAVTVFIALFRYLKLMLFITVSVLAIGANLPDQLATQLGISRLAMIVASGVLVVIALLYKSYHARALKRDSDDQEDMVCYRHDTLDSRNDVITAILNGDVAALHQLLISDVEVNFSQDGHVPIYLAIEKGYADIVLLLLFYGAKLRVRNKAGQTPIEFALMRNKPRIARIIHYASRQNLAVQSQAMFPSKQKKTVVMFADICGSTALYDKLGNETALNVITRTLNILIQEVATHKGTLIKTIGDEIMCTFPSVAVATQAACAMHFAIDARRPGGAQPIHVRIGFHYGEVIHKANDVFGDTVNVAARVASITRARQIMTTQTVIDALPSGFADKVRPVTRAAFHGVQDSLAVFQVLWEPDNTLLGRIGDSIFRKQYVADNDSFVNTQALDRQPLQADRQAQ</sequence>
<keyword evidence="1" id="KW-0812">Transmembrane</keyword>
<dbReference type="PANTHER" id="PTHR43081">
    <property type="entry name" value="ADENYLATE CYCLASE, TERMINAL-DIFFERENTIATION SPECIFIC-RELATED"/>
    <property type="match status" value="1"/>
</dbReference>
<dbReference type="SUPFAM" id="SSF55073">
    <property type="entry name" value="Nucleotide cyclase"/>
    <property type="match status" value="1"/>
</dbReference>